<sequence>MPDQTPAETAAMEIKLEMVTPKYALELLELNTRNRTVSERQRSTLTPTGMRTCVKGHEFIRMRRQRRCPICLAEYEERRRSAKARMERERRARRKAAN</sequence>
<evidence type="ECO:0000313" key="2">
    <source>
        <dbReference type="EMBL" id="VFA81560.1"/>
    </source>
</evidence>
<dbReference type="AlphaFoldDB" id="A0A449G7E4"/>
<reference evidence="2" key="1">
    <citation type="submission" date="2019-02" db="EMBL/GenBank/DDBJ databases">
        <authorList>
            <consortium name="Pathogen Informatics"/>
        </authorList>
    </citation>
    <scope>NUCLEOTIDE SEQUENCE</scope>
    <source>
        <strain evidence="2">3012STDY6733949</strain>
    </source>
</reference>
<feature type="compositionally biased region" description="Basic and acidic residues" evidence="1">
    <location>
        <begin position="79"/>
        <end position="90"/>
    </location>
</feature>
<organism evidence="2">
    <name type="scientific">Nocardia farcinica</name>
    <dbReference type="NCBI Taxonomy" id="37329"/>
    <lineage>
        <taxon>Bacteria</taxon>
        <taxon>Bacillati</taxon>
        <taxon>Actinomycetota</taxon>
        <taxon>Actinomycetes</taxon>
        <taxon>Mycobacteriales</taxon>
        <taxon>Nocardiaceae</taxon>
        <taxon>Nocardia</taxon>
    </lineage>
</organism>
<feature type="region of interest" description="Disordered" evidence="1">
    <location>
        <begin position="79"/>
        <end position="98"/>
    </location>
</feature>
<dbReference type="EMBL" id="CAACYE010000005">
    <property type="protein sequence ID" value="VFA81560.1"/>
    <property type="molecule type" value="Genomic_DNA"/>
</dbReference>
<proteinExistence type="predicted"/>
<evidence type="ECO:0000256" key="1">
    <source>
        <dbReference type="SAM" id="MobiDB-lite"/>
    </source>
</evidence>
<accession>A0A449G7E4</accession>
<dbReference type="RefSeq" id="WP_137354323.1">
    <property type="nucleotide sequence ID" value="NZ_CAACYE020000001.1"/>
</dbReference>
<protein>
    <submittedName>
        <fullName evidence="2">Uncharacterized protein</fullName>
    </submittedName>
</protein>
<name>A0A449G7E4_NOCFR</name>
<gene>
    <name evidence="2" type="ORF">NCTC1935_00165</name>
</gene>